<keyword evidence="1" id="KW-0862">Zinc</keyword>
<gene>
    <name evidence="5" type="ORF">BXZ70DRAFT_905239</name>
</gene>
<evidence type="ECO:0000256" key="3">
    <source>
        <dbReference type="SAM" id="MobiDB-lite"/>
    </source>
</evidence>
<feature type="region of interest" description="Disordered" evidence="3">
    <location>
        <begin position="717"/>
        <end position="831"/>
    </location>
</feature>
<evidence type="ECO:0000256" key="1">
    <source>
        <dbReference type="PROSITE-ProRule" id="PRU00042"/>
    </source>
</evidence>
<feature type="region of interest" description="Disordered" evidence="3">
    <location>
        <begin position="433"/>
        <end position="533"/>
    </location>
</feature>
<feature type="region of interest" description="Disordered" evidence="3">
    <location>
        <begin position="844"/>
        <end position="942"/>
    </location>
</feature>
<dbReference type="OrthoDB" id="1939603at2759"/>
<feature type="compositionally biased region" description="Basic and acidic residues" evidence="3">
    <location>
        <begin position="232"/>
        <end position="256"/>
    </location>
</feature>
<feature type="compositionally biased region" description="Low complexity" evidence="3">
    <location>
        <begin position="912"/>
        <end position="923"/>
    </location>
</feature>
<feature type="region of interest" description="Disordered" evidence="3">
    <location>
        <begin position="212"/>
        <end position="320"/>
    </location>
</feature>
<proteinExistence type="predicted"/>
<accession>A0A8K0UUA3</accession>
<dbReference type="AlphaFoldDB" id="A0A8K0UUA3"/>
<dbReference type="InterPro" id="IPR039327">
    <property type="entry name" value="CON7-like"/>
</dbReference>
<feature type="compositionally biased region" description="Polar residues" evidence="3">
    <location>
        <begin position="844"/>
        <end position="861"/>
    </location>
</feature>
<feature type="compositionally biased region" description="Acidic residues" evidence="3">
    <location>
        <begin position="502"/>
        <end position="512"/>
    </location>
</feature>
<keyword evidence="6" id="KW-1185">Reference proteome</keyword>
<dbReference type="PANTHER" id="PTHR36167:SF3">
    <property type="entry name" value="C2H2 FINGER DOMAIN TRANSCRIPTION FACTOR (EUROFUNG)-RELATED"/>
    <property type="match status" value="1"/>
</dbReference>
<keyword evidence="1" id="KW-0863">Zinc-finger</keyword>
<dbReference type="PROSITE" id="PS00028">
    <property type="entry name" value="ZINC_FINGER_C2H2_1"/>
    <property type="match status" value="1"/>
</dbReference>
<feature type="compositionally biased region" description="Basic and acidic residues" evidence="3">
    <location>
        <begin position="513"/>
        <end position="532"/>
    </location>
</feature>
<feature type="compositionally biased region" description="Low complexity" evidence="3">
    <location>
        <begin position="258"/>
        <end position="285"/>
    </location>
</feature>
<sequence length="942" mass="103821">MGMRGEEANGWADDDNGVHPPVRADQRAVMRAAGPSAPWTFAHPRRPQASSAVPHVGRGPASSDDGGGQRRGGTHVMSEVDGWRGRKRGNWGGCQAAGPKGQFWSRIGHPPEMGKDPERDMELRSETDRGVTGWNCGRRLYERIEQSVLAQPPALPLVLPDIHYYPDAASYSSDTAPQYHIAPSSDPHLLHNPGARPRAAYLIHQDLSSLVIPDDPKHHDSAHNSLDPLDAQEDRERRERERREEYEREDSVDRRTLSHSPNLLPHNSSSPNTATLSPPLSSPASAHSQSYSVHPNYDHRQQSYFDDDTAGHNGTSTMYNAHHMAPHNRATQPPTLPSIFTGLNHQHGHLQSVAPGPYSASPLSSPTEPDYQSSSGARSAYARYNFPPLPAGAGIDRRMSEPAIRSMYHQSAAAANQMQSAVGHLPAANANTYSPSSSSIGYGHERISSGSSSGGGPAGWMNLKIDDTSGRGDMNGPFYGRHQDDSVEHIDLKPISPTQGRDEEEDTDDEDGKDEHDGERRDGYGDRKDKKTYSFVSLPGNAVKKRPRRRYDEIERLYQCNFPNCTKAYGTLNHLNAHVTMQKHGTKRSPGEFKELRKQWRQAKKEAEEADRQRERHELARAQAVAHAHAHAHHTAHHGLAHPSHPHLSPHHPQHAPHHLSQLHHISPTQSHHLPNSYGHSVLGHVASVPISIQHQQQMNQQQLLMNRHAITAADGEFLPSHQSPDGYNGMSQSLQYPSPAPYLREGAYPRSAPSDTFSTRLGGEYRDGYATYGNGRSPPALYGTSGVIRGQRRRVSTIHSPYPDPHGSGYGYGSVEQQPPRYNNGTSNEDASADQLVDMYRSQTQTHRSNDTPTHPSQLTGPGWPPHQSQSSGHTPQQQHIPSSHHTPEHVHQQDDEPLLTSHVSLGSNRLPPDSTLLTPLPGYEPDAEHSAAWNTGSGDF</sequence>
<feature type="region of interest" description="Disordered" evidence="3">
    <location>
        <begin position="348"/>
        <end position="377"/>
    </location>
</feature>
<reference evidence="5" key="1">
    <citation type="journal article" date="2021" name="New Phytol.">
        <title>Evolutionary innovations through gain and loss of genes in the ectomycorrhizal Boletales.</title>
        <authorList>
            <person name="Wu G."/>
            <person name="Miyauchi S."/>
            <person name="Morin E."/>
            <person name="Kuo A."/>
            <person name="Drula E."/>
            <person name="Varga T."/>
            <person name="Kohler A."/>
            <person name="Feng B."/>
            <person name="Cao Y."/>
            <person name="Lipzen A."/>
            <person name="Daum C."/>
            <person name="Hundley H."/>
            <person name="Pangilinan J."/>
            <person name="Johnson J."/>
            <person name="Barry K."/>
            <person name="LaButti K."/>
            <person name="Ng V."/>
            <person name="Ahrendt S."/>
            <person name="Min B."/>
            <person name="Choi I.G."/>
            <person name="Park H."/>
            <person name="Plett J.M."/>
            <person name="Magnuson J."/>
            <person name="Spatafora J.W."/>
            <person name="Nagy L.G."/>
            <person name="Henrissat B."/>
            <person name="Grigoriev I.V."/>
            <person name="Yang Z.L."/>
            <person name="Xu J."/>
            <person name="Martin F.M."/>
        </authorList>
    </citation>
    <scope>NUCLEOTIDE SEQUENCE</scope>
    <source>
        <strain evidence="5">KKN 215</strain>
    </source>
</reference>
<feature type="region of interest" description="Disordered" evidence="3">
    <location>
        <begin position="629"/>
        <end position="660"/>
    </location>
</feature>
<feature type="compositionally biased region" description="Polar residues" evidence="3">
    <location>
        <begin position="721"/>
        <end position="737"/>
    </location>
</feature>
<feature type="compositionally biased region" description="Polar residues" evidence="3">
    <location>
        <begin position="361"/>
        <end position="372"/>
    </location>
</feature>
<comment type="caution">
    <text evidence="5">The sequence shown here is derived from an EMBL/GenBank/DDBJ whole genome shotgun (WGS) entry which is preliminary data.</text>
</comment>
<dbReference type="InterPro" id="IPR013087">
    <property type="entry name" value="Znf_C2H2_type"/>
</dbReference>
<dbReference type="PROSITE" id="PS50157">
    <property type="entry name" value="ZINC_FINGER_C2H2_2"/>
    <property type="match status" value="1"/>
</dbReference>
<feature type="domain" description="C2H2-type" evidence="4">
    <location>
        <begin position="558"/>
        <end position="589"/>
    </location>
</feature>
<dbReference type="EMBL" id="JAEVFJ010000006">
    <property type="protein sequence ID" value="KAH8104141.1"/>
    <property type="molecule type" value="Genomic_DNA"/>
</dbReference>
<protein>
    <recommendedName>
        <fullName evidence="4">C2H2-type domain-containing protein</fullName>
    </recommendedName>
</protein>
<dbReference type="PANTHER" id="PTHR36167">
    <property type="entry name" value="C2H2 FINGER DOMAIN TRANSCRIPTION FACTOR (EUROFUNG)-RELATED"/>
    <property type="match status" value="1"/>
</dbReference>
<dbReference type="Proteomes" id="UP000813824">
    <property type="component" value="Unassembled WGS sequence"/>
</dbReference>
<feature type="compositionally biased region" description="Polar residues" evidence="3">
    <location>
        <begin position="816"/>
        <end position="831"/>
    </location>
</feature>
<keyword evidence="1" id="KW-0479">Metal-binding</keyword>
<dbReference type="GO" id="GO:0006355">
    <property type="term" value="P:regulation of DNA-templated transcription"/>
    <property type="evidence" value="ECO:0007669"/>
    <property type="project" value="InterPro"/>
</dbReference>
<evidence type="ECO:0000259" key="4">
    <source>
        <dbReference type="PROSITE" id="PS50157"/>
    </source>
</evidence>
<name>A0A8K0UUA3_9AGAR</name>
<keyword evidence="2" id="KW-0175">Coiled coil</keyword>
<feature type="compositionally biased region" description="Basic and acidic residues" evidence="3">
    <location>
        <begin position="887"/>
        <end position="896"/>
    </location>
</feature>
<organism evidence="5 6">
    <name type="scientific">Cristinia sonorae</name>
    <dbReference type="NCBI Taxonomy" id="1940300"/>
    <lineage>
        <taxon>Eukaryota</taxon>
        <taxon>Fungi</taxon>
        <taxon>Dikarya</taxon>
        <taxon>Basidiomycota</taxon>
        <taxon>Agaricomycotina</taxon>
        <taxon>Agaricomycetes</taxon>
        <taxon>Agaricomycetidae</taxon>
        <taxon>Agaricales</taxon>
        <taxon>Pleurotineae</taxon>
        <taxon>Stephanosporaceae</taxon>
        <taxon>Cristinia</taxon>
    </lineage>
</organism>
<evidence type="ECO:0000256" key="2">
    <source>
        <dbReference type="SAM" id="Coils"/>
    </source>
</evidence>
<feature type="coiled-coil region" evidence="2">
    <location>
        <begin position="593"/>
        <end position="625"/>
    </location>
</feature>
<feature type="compositionally biased region" description="Basic and acidic residues" evidence="3">
    <location>
        <begin position="481"/>
        <end position="492"/>
    </location>
</feature>
<evidence type="ECO:0000313" key="6">
    <source>
        <dbReference type="Proteomes" id="UP000813824"/>
    </source>
</evidence>
<feature type="compositionally biased region" description="Polar residues" evidence="3">
    <location>
        <begin position="868"/>
        <end position="886"/>
    </location>
</feature>
<feature type="region of interest" description="Disordered" evidence="3">
    <location>
        <begin position="1"/>
        <end position="119"/>
    </location>
</feature>
<evidence type="ECO:0000313" key="5">
    <source>
        <dbReference type="EMBL" id="KAH8104141.1"/>
    </source>
</evidence>
<dbReference type="GO" id="GO:0008270">
    <property type="term" value="F:zinc ion binding"/>
    <property type="evidence" value="ECO:0007669"/>
    <property type="project" value="UniProtKB-KW"/>
</dbReference>